<evidence type="ECO:0000256" key="1">
    <source>
        <dbReference type="ARBA" id="ARBA00022448"/>
    </source>
</evidence>
<proteinExistence type="inferred from homology"/>
<evidence type="ECO:0000256" key="6">
    <source>
        <dbReference type="RuleBase" id="RU000356"/>
    </source>
</evidence>
<evidence type="ECO:0000259" key="8">
    <source>
        <dbReference type="PROSITE" id="PS01033"/>
    </source>
</evidence>
<feature type="compositionally biased region" description="Pro residues" evidence="7">
    <location>
        <begin position="53"/>
        <end position="69"/>
    </location>
</feature>
<keyword evidence="1 6" id="KW-0813">Transport</keyword>
<comment type="caution">
    <text evidence="9">The sequence shown here is derived from an EMBL/GenBank/DDBJ whole genome shotgun (WGS) entry which is preliminary data.</text>
</comment>
<reference evidence="9 10" key="1">
    <citation type="journal article" date="2017" name="Gigascience">
        <title>Genome sequence of the small brown planthopper, Laodelphax striatellus.</title>
        <authorList>
            <person name="Zhu J."/>
            <person name="Jiang F."/>
            <person name="Wang X."/>
            <person name="Yang P."/>
            <person name="Bao Y."/>
            <person name="Zhao W."/>
            <person name="Wang W."/>
            <person name="Lu H."/>
            <person name="Wang Q."/>
            <person name="Cui N."/>
            <person name="Li J."/>
            <person name="Chen X."/>
            <person name="Luo L."/>
            <person name="Yu J."/>
            <person name="Kang L."/>
            <person name="Cui F."/>
        </authorList>
    </citation>
    <scope>NUCLEOTIDE SEQUENCE [LARGE SCALE GENOMIC DNA]</scope>
    <source>
        <strain evidence="9">Lst14</strain>
    </source>
</reference>
<dbReference type="GO" id="GO:0046872">
    <property type="term" value="F:metal ion binding"/>
    <property type="evidence" value="ECO:0007669"/>
    <property type="project" value="UniProtKB-KW"/>
</dbReference>
<comment type="similarity">
    <text evidence="6">Belongs to the globin family.</text>
</comment>
<dbReference type="InterPro" id="IPR009050">
    <property type="entry name" value="Globin-like_sf"/>
</dbReference>
<evidence type="ECO:0000313" key="10">
    <source>
        <dbReference type="Proteomes" id="UP000291343"/>
    </source>
</evidence>
<dbReference type="GO" id="GO:0019825">
    <property type="term" value="F:oxygen binding"/>
    <property type="evidence" value="ECO:0007669"/>
    <property type="project" value="InterPro"/>
</dbReference>
<dbReference type="PRINTS" id="PR00188">
    <property type="entry name" value="PLANTGLOBIN"/>
</dbReference>
<dbReference type="PANTHER" id="PTHR46458:SF1">
    <property type="entry name" value="GEO09476P1"/>
    <property type="match status" value="1"/>
</dbReference>
<name>A0A482XAW6_LAOST</name>
<evidence type="ECO:0000256" key="3">
    <source>
        <dbReference type="ARBA" id="ARBA00022621"/>
    </source>
</evidence>
<keyword evidence="5" id="KW-0408">Iron</keyword>
<dbReference type="SUPFAM" id="SSF46458">
    <property type="entry name" value="Globin-like"/>
    <property type="match status" value="1"/>
</dbReference>
<dbReference type="SMR" id="A0A482XAW6"/>
<dbReference type="InParanoid" id="A0A482XAW6"/>
<feature type="domain" description="Globin" evidence="8">
    <location>
        <begin position="68"/>
        <end position="217"/>
    </location>
</feature>
<dbReference type="OrthoDB" id="436496at2759"/>
<evidence type="ECO:0000256" key="2">
    <source>
        <dbReference type="ARBA" id="ARBA00022617"/>
    </source>
</evidence>
<evidence type="ECO:0000256" key="7">
    <source>
        <dbReference type="SAM" id="MobiDB-lite"/>
    </source>
</evidence>
<gene>
    <name evidence="9" type="ORF">LSTR_LSTR013173</name>
</gene>
<feature type="compositionally biased region" description="Polar residues" evidence="7">
    <location>
        <begin position="1"/>
        <end position="22"/>
    </location>
</feature>
<dbReference type="AlphaFoldDB" id="A0A482XAW6"/>
<dbReference type="InterPro" id="IPR012292">
    <property type="entry name" value="Globin/Proto"/>
</dbReference>
<dbReference type="EMBL" id="QKKF02013890">
    <property type="protein sequence ID" value="RZF42886.1"/>
    <property type="molecule type" value="Genomic_DNA"/>
</dbReference>
<evidence type="ECO:0000256" key="5">
    <source>
        <dbReference type="ARBA" id="ARBA00023004"/>
    </source>
</evidence>
<dbReference type="GO" id="GO:0020037">
    <property type="term" value="F:heme binding"/>
    <property type="evidence" value="ECO:0007669"/>
    <property type="project" value="InterPro"/>
</dbReference>
<feature type="region of interest" description="Disordered" evidence="7">
    <location>
        <begin position="1"/>
        <end position="69"/>
    </location>
</feature>
<dbReference type="Pfam" id="PF00042">
    <property type="entry name" value="Globin"/>
    <property type="match status" value="1"/>
</dbReference>
<dbReference type="Proteomes" id="UP000291343">
    <property type="component" value="Unassembled WGS sequence"/>
</dbReference>
<keyword evidence="2 6" id="KW-0349">Heme</keyword>
<dbReference type="InterPro" id="IPR000971">
    <property type="entry name" value="Globin"/>
</dbReference>
<dbReference type="InterPro" id="IPR050532">
    <property type="entry name" value="Globin-like_OT"/>
</dbReference>
<keyword evidence="3 6" id="KW-0561">Oxygen transport</keyword>
<dbReference type="GO" id="GO:0005344">
    <property type="term" value="F:oxygen carrier activity"/>
    <property type="evidence" value="ECO:0007669"/>
    <property type="project" value="UniProtKB-KW"/>
</dbReference>
<accession>A0A482XAW6</accession>
<dbReference type="PANTHER" id="PTHR46458">
    <property type="entry name" value="BLR2807 PROTEIN"/>
    <property type="match status" value="1"/>
</dbReference>
<protein>
    <recommendedName>
        <fullName evidence="8">Globin domain-containing protein</fullName>
    </recommendedName>
</protein>
<keyword evidence="10" id="KW-1185">Reference proteome</keyword>
<evidence type="ECO:0000256" key="4">
    <source>
        <dbReference type="ARBA" id="ARBA00022723"/>
    </source>
</evidence>
<dbReference type="STRING" id="195883.A0A482XAW6"/>
<dbReference type="Gene3D" id="1.10.490.10">
    <property type="entry name" value="Globins"/>
    <property type="match status" value="1"/>
</dbReference>
<dbReference type="PROSITE" id="PS01033">
    <property type="entry name" value="GLOBIN"/>
    <property type="match status" value="1"/>
</dbReference>
<keyword evidence="4" id="KW-0479">Metal-binding</keyword>
<evidence type="ECO:0000313" key="9">
    <source>
        <dbReference type="EMBL" id="RZF42886.1"/>
    </source>
</evidence>
<organism evidence="9 10">
    <name type="scientific">Laodelphax striatellus</name>
    <name type="common">Small brown planthopper</name>
    <name type="synonym">Delphax striatella</name>
    <dbReference type="NCBI Taxonomy" id="195883"/>
    <lineage>
        <taxon>Eukaryota</taxon>
        <taxon>Metazoa</taxon>
        <taxon>Ecdysozoa</taxon>
        <taxon>Arthropoda</taxon>
        <taxon>Hexapoda</taxon>
        <taxon>Insecta</taxon>
        <taxon>Pterygota</taxon>
        <taxon>Neoptera</taxon>
        <taxon>Paraneoptera</taxon>
        <taxon>Hemiptera</taxon>
        <taxon>Auchenorrhyncha</taxon>
        <taxon>Fulgoroidea</taxon>
        <taxon>Delphacidae</taxon>
        <taxon>Criomorphinae</taxon>
        <taxon>Laodelphax</taxon>
    </lineage>
</organism>
<sequence>MGNTATARRNSVLTKQESSSSDGAHGRLTAGSRQNTVTAAEDEPPMAGAATPASPPPPDAAAPPPPPPVTAAEKLVLQETWKVLEDDIAKVGVITFISLFETHPDVQDAFMPFSGIELEDLKHSKQLKAHALRVMAFVQKAVARLDEPEKLDTLLRELGRKHFTYGAKHKYIDLIGPQFMQAIRPSLEEASRWSGPEQAAWTSLFAHMAAIMKAEMVAASQ</sequence>